<evidence type="ECO:0000256" key="4">
    <source>
        <dbReference type="ARBA" id="ARBA00022527"/>
    </source>
</evidence>
<evidence type="ECO:0000256" key="5">
    <source>
        <dbReference type="ARBA" id="ARBA00022679"/>
    </source>
</evidence>
<dbReference type="SUPFAM" id="SSF47473">
    <property type="entry name" value="EF-hand"/>
    <property type="match status" value="1"/>
</dbReference>
<dbReference type="Proteomes" id="UP000187209">
    <property type="component" value="Unassembled WGS sequence"/>
</dbReference>
<dbReference type="Gene3D" id="3.30.200.20">
    <property type="entry name" value="Phosphorylase Kinase, domain 1"/>
    <property type="match status" value="1"/>
</dbReference>
<dbReference type="EMBL" id="MPUH01000551">
    <property type="protein sequence ID" value="OMJ77883.1"/>
    <property type="molecule type" value="Genomic_DNA"/>
</dbReference>
<evidence type="ECO:0000256" key="13">
    <source>
        <dbReference type="ARBA" id="ARBA00047899"/>
    </source>
</evidence>
<keyword evidence="4" id="KW-0723">Serine/threonine-protein kinase</keyword>
<keyword evidence="6" id="KW-0479">Metal-binding</keyword>
<comment type="similarity">
    <text evidence="12">Belongs to the protein kinase superfamily. Ser/Thr protein kinase family. CDPK subfamily.</text>
</comment>
<dbReference type="OrthoDB" id="40902at2759"/>
<dbReference type="FunFam" id="1.10.510.10:FF:000571">
    <property type="entry name" value="Maternal embryonic leucine zipper kinase"/>
    <property type="match status" value="1"/>
</dbReference>
<keyword evidence="8" id="KW-0547">Nucleotide-binding</keyword>
<dbReference type="GO" id="GO:0004674">
    <property type="term" value="F:protein serine/threonine kinase activity"/>
    <property type="evidence" value="ECO:0007669"/>
    <property type="project" value="UniProtKB-KW"/>
</dbReference>
<dbReference type="PANTHER" id="PTHR24349">
    <property type="entry name" value="SERINE/THREONINE-PROTEIN KINASE"/>
    <property type="match status" value="1"/>
</dbReference>
<feature type="domain" description="EF-hand" evidence="16">
    <location>
        <begin position="385"/>
        <end position="420"/>
    </location>
</feature>
<dbReference type="SUPFAM" id="SSF56112">
    <property type="entry name" value="Protein kinase-like (PK-like)"/>
    <property type="match status" value="1"/>
</dbReference>
<dbReference type="AlphaFoldDB" id="A0A1R2BM22"/>
<proteinExistence type="inferred from homology"/>
<keyword evidence="10" id="KW-0106">Calcium</keyword>
<dbReference type="InterPro" id="IPR018247">
    <property type="entry name" value="EF_Hand_1_Ca_BS"/>
</dbReference>
<organism evidence="17 18">
    <name type="scientific">Stentor coeruleus</name>
    <dbReference type="NCBI Taxonomy" id="5963"/>
    <lineage>
        <taxon>Eukaryota</taxon>
        <taxon>Sar</taxon>
        <taxon>Alveolata</taxon>
        <taxon>Ciliophora</taxon>
        <taxon>Postciliodesmatophora</taxon>
        <taxon>Heterotrichea</taxon>
        <taxon>Heterotrichida</taxon>
        <taxon>Stentoridae</taxon>
        <taxon>Stentor</taxon>
    </lineage>
</organism>
<dbReference type="PROSITE" id="PS00018">
    <property type="entry name" value="EF_HAND_1"/>
    <property type="match status" value="1"/>
</dbReference>
<evidence type="ECO:0000259" key="15">
    <source>
        <dbReference type="PROSITE" id="PS50011"/>
    </source>
</evidence>
<evidence type="ECO:0000256" key="9">
    <source>
        <dbReference type="ARBA" id="ARBA00022777"/>
    </source>
</evidence>
<feature type="domain" description="EF-hand" evidence="16">
    <location>
        <begin position="349"/>
        <end position="384"/>
    </location>
</feature>
<dbReference type="InterPro" id="IPR011009">
    <property type="entry name" value="Kinase-like_dom_sf"/>
</dbReference>
<dbReference type="Gene3D" id="1.10.510.10">
    <property type="entry name" value="Transferase(Phosphotransferase) domain 1"/>
    <property type="match status" value="1"/>
</dbReference>
<dbReference type="InterPro" id="IPR008271">
    <property type="entry name" value="Ser/Thr_kinase_AS"/>
</dbReference>
<dbReference type="InterPro" id="IPR000719">
    <property type="entry name" value="Prot_kinase_dom"/>
</dbReference>
<sequence length="456" mass="51868">MVFSITRGNFVTHSTKKLEDKYLKQTKLGEGAVGTVFLSKHKETNDIRAIKYIPKSSIKHPERLKNEVSTLVSCDHPHIIKIFEIIEDRKNLYLIMEQCKGGELFDYILNNKTIQEAEAAMLFRQIMLAINYLHSKNIVHRDLKPENLMFSDGKTLKLIDFGIAKALKPNETMSTRAGTPFYMSPEILKGFYNISTDIWSAGVILYIMLCGYPPFYAESDAEVFKKVLIGNFSFRGHEWRQVSNRAKDLIRNMLIVNTDLRFTASQVLEHPWLQNLNPSVPFPLSAPDATTFTTSNLLRRVFLFCIASHTSEESFPQAKEAFLSLDQDMTGCLSIFSLQENLALQFSNENPDDLKKFVLAMDLNNNGKVEYTEFIAGALENTMFSKQEKVVQAFSVFDKQGKGKIVPEDLQRLFEKPNKKNLPFYQKIFKEANCINNAGISLEEFFAIVTANGVGS</sequence>
<dbReference type="Pfam" id="PF00069">
    <property type="entry name" value="Pkinase"/>
    <property type="match status" value="1"/>
</dbReference>
<evidence type="ECO:0000256" key="6">
    <source>
        <dbReference type="ARBA" id="ARBA00022723"/>
    </source>
</evidence>
<dbReference type="CDD" id="cd05117">
    <property type="entry name" value="STKc_CAMK"/>
    <property type="match status" value="1"/>
</dbReference>
<evidence type="ECO:0000256" key="3">
    <source>
        <dbReference type="ARBA" id="ARBA00012513"/>
    </source>
</evidence>
<keyword evidence="18" id="KW-1185">Reference proteome</keyword>
<evidence type="ECO:0000256" key="8">
    <source>
        <dbReference type="ARBA" id="ARBA00022741"/>
    </source>
</evidence>
<comment type="subunit">
    <text evidence="2">Monomer.</text>
</comment>
<evidence type="ECO:0000256" key="7">
    <source>
        <dbReference type="ARBA" id="ARBA00022737"/>
    </source>
</evidence>
<dbReference type="FunFam" id="3.30.200.20:FF:000315">
    <property type="entry name" value="Calcium-dependent protein kinase 3"/>
    <property type="match status" value="1"/>
</dbReference>
<evidence type="ECO:0000313" key="17">
    <source>
        <dbReference type="EMBL" id="OMJ77883.1"/>
    </source>
</evidence>
<keyword evidence="11" id="KW-0067">ATP-binding</keyword>
<dbReference type="PROSITE" id="PS50222">
    <property type="entry name" value="EF_HAND_2"/>
    <property type="match status" value="2"/>
</dbReference>
<gene>
    <name evidence="17" type="ORF">SteCoe_22446</name>
</gene>
<dbReference type="InterPro" id="IPR050205">
    <property type="entry name" value="CDPK_Ser/Thr_kinases"/>
</dbReference>
<dbReference type="PROSITE" id="PS00108">
    <property type="entry name" value="PROTEIN_KINASE_ST"/>
    <property type="match status" value="1"/>
</dbReference>
<name>A0A1R2BM22_9CILI</name>
<dbReference type="PROSITE" id="PS50011">
    <property type="entry name" value="PROTEIN_KINASE_DOM"/>
    <property type="match status" value="1"/>
</dbReference>
<dbReference type="InterPro" id="IPR011992">
    <property type="entry name" value="EF-hand-dom_pair"/>
</dbReference>
<evidence type="ECO:0000256" key="12">
    <source>
        <dbReference type="ARBA" id="ARBA00024334"/>
    </source>
</evidence>
<dbReference type="GO" id="GO:0005524">
    <property type="term" value="F:ATP binding"/>
    <property type="evidence" value="ECO:0007669"/>
    <property type="project" value="UniProtKB-KW"/>
</dbReference>
<dbReference type="InterPro" id="IPR002048">
    <property type="entry name" value="EF_hand_dom"/>
</dbReference>
<evidence type="ECO:0000313" key="18">
    <source>
        <dbReference type="Proteomes" id="UP000187209"/>
    </source>
</evidence>
<comment type="catalytic activity">
    <reaction evidence="13">
        <text>L-threonyl-[protein] + ATP = O-phospho-L-threonyl-[protein] + ADP + H(+)</text>
        <dbReference type="Rhea" id="RHEA:46608"/>
        <dbReference type="Rhea" id="RHEA-COMP:11060"/>
        <dbReference type="Rhea" id="RHEA-COMP:11605"/>
        <dbReference type="ChEBI" id="CHEBI:15378"/>
        <dbReference type="ChEBI" id="CHEBI:30013"/>
        <dbReference type="ChEBI" id="CHEBI:30616"/>
        <dbReference type="ChEBI" id="CHEBI:61977"/>
        <dbReference type="ChEBI" id="CHEBI:456216"/>
        <dbReference type="EC" id="2.7.11.1"/>
    </reaction>
</comment>
<evidence type="ECO:0000256" key="10">
    <source>
        <dbReference type="ARBA" id="ARBA00022837"/>
    </source>
</evidence>
<reference evidence="17 18" key="1">
    <citation type="submission" date="2016-11" db="EMBL/GenBank/DDBJ databases">
        <title>The macronuclear genome of Stentor coeruleus: a giant cell with tiny introns.</title>
        <authorList>
            <person name="Slabodnick M."/>
            <person name="Ruby J.G."/>
            <person name="Reiff S.B."/>
            <person name="Swart E.C."/>
            <person name="Gosai S."/>
            <person name="Prabakaran S."/>
            <person name="Witkowska E."/>
            <person name="Larue G.E."/>
            <person name="Fisher S."/>
            <person name="Freeman R.M."/>
            <person name="Gunawardena J."/>
            <person name="Chu W."/>
            <person name="Stover N.A."/>
            <person name="Gregory B.D."/>
            <person name="Nowacki M."/>
            <person name="Derisi J."/>
            <person name="Roy S.W."/>
            <person name="Marshall W.F."/>
            <person name="Sood P."/>
        </authorList>
    </citation>
    <scope>NUCLEOTIDE SEQUENCE [LARGE SCALE GENOMIC DNA]</scope>
    <source>
        <strain evidence="17">WM001</strain>
    </source>
</reference>
<dbReference type="EC" id="2.7.11.1" evidence="3"/>
<feature type="domain" description="Protein kinase" evidence="15">
    <location>
        <begin position="22"/>
        <end position="273"/>
    </location>
</feature>
<comment type="catalytic activity">
    <reaction evidence="14">
        <text>L-seryl-[protein] + ATP = O-phospho-L-seryl-[protein] + ADP + H(+)</text>
        <dbReference type="Rhea" id="RHEA:17989"/>
        <dbReference type="Rhea" id="RHEA-COMP:9863"/>
        <dbReference type="Rhea" id="RHEA-COMP:11604"/>
        <dbReference type="ChEBI" id="CHEBI:15378"/>
        <dbReference type="ChEBI" id="CHEBI:29999"/>
        <dbReference type="ChEBI" id="CHEBI:30616"/>
        <dbReference type="ChEBI" id="CHEBI:83421"/>
        <dbReference type="ChEBI" id="CHEBI:456216"/>
        <dbReference type="EC" id="2.7.11.1"/>
    </reaction>
</comment>
<comment type="caution">
    <text evidence="17">The sequence shown here is derived from an EMBL/GenBank/DDBJ whole genome shotgun (WGS) entry which is preliminary data.</text>
</comment>
<evidence type="ECO:0000256" key="11">
    <source>
        <dbReference type="ARBA" id="ARBA00022840"/>
    </source>
</evidence>
<dbReference type="SMART" id="SM00220">
    <property type="entry name" value="S_TKc"/>
    <property type="match status" value="1"/>
</dbReference>
<accession>A0A1R2BM22</accession>
<protein>
    <recommendedName>
        <fullName evidence="3">non-specific serine/threonine protein kinase</fullName>
        <ecNumber evidence="3">2.7.11.1</ecNumber>
    </recommendedName>
</protein>
<evidence type="ECO:0000259" key="16">
    <source>
        <dbReference type="PROSITE" id="PS50222"/>
    </source>
</evidence>
<keyword evidence="9" id="KW-0418">Kinase</keyword>
<evidence type="ECO:0000256" key="2">
    <source>
        <dbReference type="ARBA" id="ARBA00011245"/>
    </source>
</evidence>
<evidence type="ECO:0000256" key="14">
    <source>
        <dbReference type="ARBA" id="ARBA00048679"/>
    </source>
</evidence>
<evidence type="ECO:0000256" key="1">
    <source>
        <dbReference type="ARBA" id="ARBA00001946"/>
    </source>
</evidence>
<comment type="cofactor">
    <cofactor evidence="1">
        <name>Mg(2+)</name>
        <dbReference type="ChEBI" id="CHEBI:18420"/>
    </cofactor>
</comment>
<keyword evidence="5" id="KW-0808">Transferase</keyword>
<dbReference type="Gene3D" id="1.10.238.10">
    <property type="entry name" value="EF-hand"/>
    <property type="match status" value="2"/>
</dbReference>
<dbReference type="GO" id="GO:0005509">
    <property type="term" value="F:calcium ion binding"/>
    <property type="evidence" value="ECO:0007669"/>
    <property type="project" value="InterPro"/>
</dbReference>
<keyword evidence="7" id="KW-0677">Repeat</keyword>